<evidence type="ECO:0000256" key="1">
    <source>
        <dbReference type="SAM" id="MobiDB-lite"/>
    </source>
</evidence>
<evidence type="ECO:0000313" key="2">
    <source>
        <dbReference type="EMBL" id="CAA9456574.1"/>
    </source>
</evidence>
<dbReference type="AlphaFoldDB" id="A0A6J4R5V5"/>
<feature type="compositionally biased region" description="Basic and acidic residues" evidence="1">
    <location>
        <begin position="14"/>
        <end position="24"/>
    </location>
</feature>
<name>A0A6J4R5V5_9ACTN</name>
<protein>
    <submittedName>
        <fullName evidence="2">Uncharacterized protein</fullName>
    </submittedName>
</protein>
<dbReference type="EMBL" id="CADCVF010000037">
    <property type="protein sequence ID" value="CAA9456574.1"/>
    <property type="molecule type" value="Genomic_DNA"/>
</dbReference>
<gene>
    <name evidence="2" type="ORF">AVDCRST_MAG58-1455</name>
</gene>
<sequence length="118" mass="13133">MQEETGQPLYALAEADRKKREGEEKLQELEARLAQARANEHLMDPYQRQRLRDYEYQLGNARYGFFGGDWLTALLLFEALDNDYMYVGDPSSFDAGDFGGGDWGGGDFGGGDFGGGGF</sequence>
<accession>A0A6J4R5V5</accession>
<reference evidence="2" key="1">
    <citation type="submission" date="2020-02" db="EMBL/GenBank/DDBJ databases">
        <authorList>
            <person name="Meier V. D."/>
        </authorList>
    </citation>
    <scope>NUCLEOTIDE SEQUENCE</scope>
    <source>
        <strain evidence="2">AVDCRST_MAG58</strain>
    </source>
</reference>
<proteinExistence type="predicted"/>
<feature type="region of interest" description="Disordered" evidence="1">
    <location>
        <begin position="1"/>
        <end position="24"/>
    </location>
</feature>
<organism evidence="2">
    <name type="scientific">uncultured Rubrobacteraceae bacterium</name>
    <dbReference type="NCBI Taxonomy" id="349277"/>
    <lineage>
        <taxon>Bacteria</taxon>
        <taxon>Bacillati</taxon>
        <taxon>Actinomycetota</taxon>
        <taxon>Rubrobacteria</taxon>
        <taxon>Rubrobacterales</taxon>
        <taxon>Rubrobacteraceae</taxon>
        <taxon>environmental samples</taxon>
    </lineage>
</organism>